<dbReference type="AlphaFoldDB" id="A0A919VMW7"/>
<gene>
    <name evidence="1" type="ORF">CPJCM30710_26540</name>
</gene>
<name>A0A919VMW7_9CLOT</name>
<sequence>MHTSSRENIVSKISTFSSGISIQFILDTLFCCVFEKNYDNNLKRKLNHAKQVERRTKLLNENSLENY</sequence>
<dbReference type="EMBL" id="BOPZ01000025">
    <property type="protein sequence ID" value="GIM29988.1"/>
    <property type="molecule type" value="Genomic_DNA"/>
</dbReference>
<reference evidence="1" key="1">
    <citation type="submission" date="2021-03" db="EMBL/GenBank/DDBJ databases">
        <title>Taxonomic study of Clostridium polyendosporum from meadow-gley soil under rice.</title>
        <authorList>
            <person name="Kobayashi H."/>
            <person name="Tanizawa Y."/>
            <person name="Yagura M."/>
        </authorList>
    </citation>
    <scope>NUCLEOTIDE SEQUENCE</scope>
    <source>
        <strain evidence="1">JCM 30710</strain>
    </source>
</reference>
<keyword evidence="2" id="KW-1185">Reference proteome</keyword>
<accession>A0A919VMW7</accession>
<organism evidence="1 2">
    <name type="scientific">Clostridium polyendosporum</name>
    <dbReference type="NCBI Taxonomy" id="69208"/>
    <lineage>
        <taxon>Bacteria</taxon>
        <taxon>Bacillati</taxon>
        <taxon>Bacillota</taxon>
        <taxon>Clostridia</taxon>
        <taxon>Eubacteriales</taxon>
        <taxon>Clostridiaceae</taxon>
        <taxon>Clostridium</taxon>
    </lineage>
</organism>
<evidence type="ECO:0000313" key="2">
    <source>
        <dbReference type="Proteomes" id="UP000679179"/>
    </source>
</evidence>
<proteinExistence type="predicted"/>
<evidence type="ECO:0000313" key="1">
    <source>
        <dbReference type="EMBL" id="GIM29988.1"/>
    </source>
</evidence>
<dbReference type="Proteomes" id="UP000679179">
    <property type="component" value="Unassembled WGS sequence"/>
</dbReference>
<comment type="caution">
    <text evidence="1">The sequence shown here is derived from an EMBL/GenBank/DDBJ whole genome shotgun (WGS) entry which is preliminary data.</text>
</comment>
<protein>
    <submittedName>
        <fullName evidence="1">Uncharacterized protein</fullName>
    </submittedName>
</protein>